<evidence type="ECO:0000313" key="1">
    <source>
        <dbReference type="EMBL" id="CAD7410428.1"/>
    </source>
</evidence>
<organism evidence="1">
    <name type="scientific">Timema poppense</name>
    <name type="common">Walking stick</name>
    <dbReference type="NCBI Taxonomy" id="170557"/>
    <lineage>
        <taxon>Eukaryota</taxon>
        <taxon>Metazoa</taxon>
        <taxon>Ecdysozoa</taxon>
        <taxon>Arthropoda</taxon>
        <taxon>Hexapoda</taxon>
        <taxon>Insecta</taxon>
        <taxon>Pterygota</taxon>
        <taxon>Neoptera</taxon>
        <taxon>Polyneoptera</taxon>
        <taxon>Phasmatodea</taxon>
        <taxon>Timematodea</taxon>
        <taxon>Timematoidea</taxon>
        <taxon>Timematidae</taxon>
        <taxon>Timema</taxon>
    </lineage>
</organism>
<dbReference type="EMBL" id="OD004753">
    <property type="protein sequence ID" value="CAD7410428.1"/>
    <property type="molecule type" value="Genomic_DNA"/>
</dbReference>
<name>A0A7R9D960_TIMPO</name>
<protein>
    <submittedName>
        <fullName evidence="1">Uncharacterized protein</fullName>
    </submittedName>
</protein>
<gene>
    <name evidence="1" type="ORF">TPSB3V08_LOCUS7334</name>
</gene>
<accession>A0A7R9D960</accession>
<reference evidence="1" key="1">
    <citation type="submission" date="2020-11" db="EMBL/GenBank/DDBJ databases">
        <authorList>
            <person name="Tran Van P."/>
        </authorList>
    </citation>
    <scope>NUCLEOTIDE SEQUENCE</scope>
</reference>
<proteinExistence type="predicted"/>
<dbReference type="AlphaFoldDB" id="A0A7R9D960"/>
<sequence>MAAPDIVHASLKGSTFAFSMIMSLNLRQAFRRISTSFTQYSSSSRCDGNMHLADDGATWHNGGFTDGWTTLGTQLCFSLLHTIRDNPVVLANSMGRDHTKYLRAYGGLEGSYDHDGKLGGDYLLSRYFREVKYVWPPIVVSPPEGAFPYPLVFSLEREDEDSLVLTLWSTNTAPTLQKSTFLLPSSQNSHCRLYSNNNKTLPLDYPSDPGYTSKMIPRDHISRPDAADLALTMLPQLGQVLAHENES</sequence>